<proteinExistence type="predicted"/>
<keyword evidence="2" id="KW-1185">Reference proteome</keyword>
<feature type="non-terminal residue" evidence="1">
    <location>
        <position position="1"/>
    </location>
</feature>
<comment type="caution">
    <text evidence="1">The sequence shown here is derived from an EMBL/GenBank/DDBJ whole genome shotgun (WGS) entry which is preliminary data.</text>
</comment>
<reference evidence="1" key="1">
    <citation type="submission" date="2020-03" db="EMBL/GenBank/DDBJ databases">
        <title>Psychroflexus Maritimus sp. nov., isolate from marine sediment.</title>
        <authorList>
            <person name="Zhong Y.-L."/>
        </authorList>
    </citation>
    <scope>NUCLEOTIDE SEQUENCE</scope>
    <source>
        <strain evidence="1">C1</strain>
    </source>
</reference>
<dbReference type="Proteomes" id="UP000643701">
    <property type="component" value="Unassembled WGS sequence"/>
</dbReference>
<evidence type="ECO:0000313" key="2">
    <source>
        <dbReference type="Proteomes" id="UP000643701"/>
    </source>
</evidence>
<organism evidence="1 2">
    <name type="scientific">Psychroflexus maritimus</name>
    <dbReference type="NCBI Taxonomy" id="2714865"/>
    <lineage>
        <taxon>Bacteria</taxon>
        <taxon>Pseudomonadati</taxon>
        <taxon>Bacteroidota</taxon>
        <taxon>Flavobacteriia</taxon>
        <taxon>Flavobacteriales</taxon>
        <taxon>Flavobacteriaceae</taxon>
        <taxon>Psychroflexus</taxon>
    </lineage>
</organism>
<sequence>VFFDLTQQNELVLGPNQTIQDYSISYFEDLADANAGSNPIAEPSEYTGEAATIFVRIQNNENPDCYEVAQFDLILYESINFEGIQD</sequence>
<gene>
    <name evidence="1" type="ORF">G7034_11770</name>
</gene>
<accession>A0A967AF31</accession>
<dbReference type="AlphaFoldDB" id="A0A967AF31"/>
<dbReference type="EMBL" id="JAANAS010000117">
    <property type="protein sequence ID" value="NGZ90926.1"/>
    <property type="molecule type" value="Genomic_DNA"/>
</dbReference>
<name>A0A967AF31_9FLAO</name>
<protein>
    <submittedName>
        <fullName evidence="1">Uncharacterized protein</fullName>
    </submittedName>
</protein>
<evidence type="ECO:0000313" key="1">
    <source>
        <dbReference type="EMBL" id="NGZ90926.1"/>
    </source>
</evidence>
<feature type="non-terminal residue" evidence="1">
    <location>
        <position position="86"/>
    </location>
</feature>